<dbReference type="AlphaFoldDB" id="G8WTF6"/>
<dbReference type="STRING" id="1003195.SCATT_06680"/>
<keyword evidence="2" id="KW-1185">Reference proteome</keyword>
<dbReference type="HOGENOM" id="CLU_3277125_0_0_11"/>
<sequence>MTPRRYAPGGYRGAPLADAAARCAVSAAGRTLRTVFALIHP</sequence>
<dbReference type="KEGG" id="scy:SCATT_06680"/>
<evidence type="ECO:0000313" key="2">
    <source>
        <dbReference type="Proteomes" id="UP000007842"/>
    </source>
</evidence>
<accession>G8WTF6</accession>
<dbReference type="EMBL" id="CP003219">
    <property type="protein sequence ID" value="AEW93039.1"/>
    <property type="molecule type" value="Genomic_DNA"/>
</dbReference>
<protein>
    <submittedName>
        <fullName evidence="1">Uncharacterized protein</fullName>
    </submittedName>
</protein>
<dbReference type="Proteomes" id="UP000007842">
    <property type="component" value="Chromosome"/>
</dbReference>
<proteinExistence type="predicted"/>
<gene>
    <name evidence="1" type="ordered locus">SCATT_06680</name>
</gene>
<reference evidence="2" key="1">
    <citation type="submission" date="2011-12" db="EMBL/GenBank/DDBJ databases">
        <title>Complete genome sequence of Streptomyces cattleya strain DSM 46488.</title>
        <authorList>
            <person name="Ou H.-Y."/>
            <person name="Li P."/>
            <person name="Zhao C."/>
            <person name="O'Hagan D."/>
            <person name="Deng Z."/>
        </authorList>
    </citation>
    <scope>NUCLEOTIDE SEQUENCE [LARGE SCALE GENOMIC DNA]</scope>
    <source>
        <strain evidence="2">ATCC 35852 / DSM 46488 / JCM 4925 / NBRC 14057 / NRRL 8057</strain>
    </source>
</reference>
<organism evidence="1 2">
    <name type="scientific">Streptantibioticus cattleyicolor (strain ATCC 35852 / DSM 46488 / JCM 4925 / NBRC 14057 / NRRL 8057)</name>
    <name type="common">Streptomyces cattleya</name>
    <dbReference type="NCBI Taxonomy" id="1003195"/>
    <lineage>
        <taxon>Bacteria</taxon>
        <taxon>Bacillati</taxon>
        <taxon>Actinomycetota</taxon>
        <taxon>Actinomycetes</taxon>
        <taxon>Kitasatosporales</taxon>
        <taxon>Streptomycetaceae</taxon>
        <taxon>Streptantibioticus</taxon>
    </lineage>
</organism>
<evidence type="ECO:0000313" key="1">
    <source>
        <dbReference type="EMBL" id="AEW93039.1"/>
    </source>
</evidence>
<dbReference type="PATRIC" id="fig|1003195.29.peg.672"/>
<name>G8WTF6_STREN</name>